<accession>B8BP03</accession>
<dbReference type="EMBL" id="CM000137">
    <property type="protein sequence ID" value="EEC68757.1"/>
    <property type="molecule type" value="Genomic_DNA"/>
</dbReference>
<dbReference type="Gramene" id="BGIOSGA036734-TA">
    <property type="protein sequence ID" value="BGIOSGA036734-PA"/>
    <property type="gene ID" value="BGIOSGA036734"/>
</dbReference>
<reference evidence="2 3" key="1">
    <citation type="journal article" date="2005" name="PLoS Biol.">
        <title>The genomes of Oryza sativa: a history of duplications.</title>
        <authorList>
            <person name="Yu J."/>
            <person name="Wang J."/>
            <person name="Lin W."/>
            <person name="Li S."/>
            <person name="Li H."/>
            <person name="Zhou J."/>
            <person name="Ni P."/>
            <person name="Dong W."/>
            <person name="Hu S."/>
            <person name="Zeng C."/>
            <person name="Zhang J."/>
            <person name="Zhang Y."/>
            <person name="Li R."/>
            <person name="Xu Z."/>
            <person name="Li S."/>
            <person name="Li X."/>
            <person name="Zheng H."/>
            <person name="Cong L."/>
            <person name="Lin L."/>
            <person name="Yin J."/>
            <person name="Geng J."/>
            <person name="Li G."/>
            <person name="Shi J."/>
            <person name="Liu J."/>
            <person name="Lv H."/>
            <person name="Li J."/>
            <person name="Wang J."/>
            <person name="Deng Y."/>
            <person name="Ran L."/>
            <person name="Shi X."/>
            <person name="Wang X."/>
            <person name="Wu Q."/>
            <person name="Li C."/>
            <person name="Ren X."/>
            <person name="Wang J."/>
            <person name="Wang X."/>
            <person name="Li D."/>
            <person name="Liu D."/>
            <person name="Zhang X."/>
            <person name="Ji Z."/>
            <person name="Zhao W."/>
            <person name="Sun Y."/>
            <person name="Zhang Z."/>
            <person name="Bao J."/>
            <person name="Han Y."/>
            <person name="Dong L."/>
            <person name="Ji J."/>
            <person name="Chen P."/>
            <person name="Wu S."/>
            <person name="Liu J."/>
            <person name="Xiao Y."/>
            <person name="Bu D."/>
            <person name="Tan J."/>
            <person name="Yang L."/>
            <person name="Ye C."/>
            <person name="Zhang J."/>
            <person name="Xu J."/>
            <person name="Zhou Y."/>
            <person name="Yu Y."/>
            <person name="Zhang B."/>
            <person name="Zhuang S."/>
            <person name="Wei H."/>
            <person name="Liu B."/>
            <person name="Lei M."/>
            <person name="Yu H."/>
            <person name="Li Y."/>
            <person name="Xu H."/>
            <person name="Wei S."/>
            <person name="He X."/>
            <person name="Fang L."/>
            <person name="Zhang Z."/>
            <person name="Zhang Y."/>
            <person name="Huang X."/>
            <person name="Su Z."/>
            <person name="Tong W."/>
            <person name="Li J."/>
            <person name="Tong Z."/>
            <person name="Li S."/>
            <person name="Ye J."/>
            <person name="Wang L."/>
            <person name="Fang L."/>
            <person name="Lei T."/>
            <person name="Chen C."/>
            <person name="Chen H."/>
            <person name="Xu Z."/>
            <person name="Li H."/>
            <person name="Huang H."/>
            <person name="Zhang F."/>
            <person name="Xu H."/>
            <person name="Li N."/>
            <person name="Zhao C."/>
            <person name="Li S."/>
            <person name="Dong L."/>
            <person name="Huang Y."/>
            <person name="Li L."/>
            <person name="Xi Y."/>
            <person name="Qi Q."/>
            <person name="Li W."/>
            <person name="Zhang B."/>
            <person name="Hu W."/>
            <person name="Zhang Y."/>
            <person name="Tian X."/>
            <person name="Jiao Y."/>
            <person name="Liang X."/>
            <person name="Jin J."/>
            <person name="Gao L."/>
            <person name="Zheng W."/>
            <person name="Hao B."/>
            <person name="Liu S."/>
            <person name="Wang W."/>
            <person name="Yuan L."/>
            <person name="Cao M."/>
            <person name="McDermott J."/>
            <person name="Samudrala R."/>
            <person name="Wang J."/>
            <person name="Wong G.K."/>
            <person name="Yang H."/>
        </authorList>
    </citation>
    <scope>NUCLEOTIDE SEQUENCE [LARGE SCALE GENOMIC DNA]</scope>
    <source>
        <strain evidence="3">cv. 93-11</strain>
    </source>
</reference>
<protein>
    <submittedName>
        <fullName evidence="2">Uncharacterized protein</fullName>
    </submittedName>
</protein>
<evidence type="ECO:0000313" key="3">
    <source>
        <dbReference type="Proteomes" id="UP000007015"/>
    </source>
</evidence>
<proteinExistence type="predicted"/>
<evidence type="ECO:0000313" key="2">
    <source>
        <dbReference type="EMBL" id="EEC68757.1"/>
    </source>
</evidence>
<keyword evidence="3" id="KW-1185">Reference proteome</keyword>
<name>B8BP03_ORYSI</name>
<dbReference type="AlphaFoldDB" id="B8BP03"/>
<dbReference type="Proteomes" id="UP000007015">
    <property type="component" value="Chromosome 12"/>
</dbReference>
<evidence type="ECO:0000256" key="1">
    <source>
        <dbReference type="SAM" id="MobiDB-lite"/>
    </source>
</evidence>
<organism evidence="2 3">
    <name type="scientific">Oryza sativa subsp. indica</name>
    <name type="common">Rice</name>
    <dbReference type="NCBI Taxonomy" id="39946"/>
    <lineage>
        <taxon>Eukaryota</taxon>
        <taxon>Viridiplantae</taxon>
        <taxon>Streptophyta</taxon>
        <taxon>Embryophyta</taxon>
        <taxon>Tracheophyta</taxon>
        <taxon>Spermatophyta</taxon>
        <taxon>Magnoliopsida</taxon>
        <taxon>Liliopsida</taxon>
        <taxon>Poales</taxon>
        <taxon>Poaceae</taxon>
        <taxon>BOP clade</taxon>
        <taxon>Oryzoideae</taxon>
        <taxon>Oryzeae</taxon>
        <taxon>Oryzinae</taxon>
        <taxon>Oryza</taxon>
        <taxon>Oryza sativa</taxon>
    </lineage>
</organism>
<feature type="region of interest" description="Disordered" evidence="1">
    <location>
        <begin position="1"/>
        <end position="22"/>
    </location>
</feature>
<gene>
    <name evidence="2" type="ORF">OsI_37280</name>
</gene>
<sequence length="82" mass="8881">MYDEEEKQKGGRGCGAGGRSRVRIASGPDLFFFRGRRSGGLRLVRLYGSFTQCGASQPVAKVKCLLFSSYGGTWELGEPSLS</sequence>
<dbReference type="HOGENOM" id="CLU_191755_0_0_1"/>